<evidence type="ECO:0000259" key="7">
    <source>
        <dbReference type="Pfam" id="PF09335"/>
    </source>
</evidence>
<protein>
    <recommendedName>
        <fullName evidence="6">TVP38/TMEM64 family membrane protein</fullName>
    </recommendedName>
</protein>
<keyword evidence="4 6" id="KW-1133">Transmembrane helix</keyword>
<feature type="transmembrane region" description="Helical" evidence="6">
    <location>
        <begin position="37"/>
        <end position="59"/>
    </location>
</feature>
<feature type="transmembrane region" description="Helical" evidence="6">
    <location>
        <begin position="6"/>
        <end position="25"/>
    </location>
</feature>
<dbReference type="Proteomes" id="UP000230828">
    <property type="component" value="Unassembled WGS sequence"/>
</dbReference>
<accession>A0A2H0R1W9</accession>
<feature type="domain" description="VTT" evidence="7">
    <location>
        <begin position="63"/>
        <end position="180"/>
    </location>
</feature>
<comment type="similarity">
    <text evidence="6">Belongs to the TVP38/TMEM64 family.</text>
</comment>
<dbReference type="AlphaFoldDB" id="A0A2H0R1W9"/>
<evidence type="ECO:0000256" key="6">
    <source>
        <dbReference type="RuleBase" id="RU366058"/>
    </source>
</evidence>
<evidence type="ECO:0000313" key="9">
    <source>
        <dbReference type="Proteomes" id="UP000230828"/>
    </source>
</evidence>
<dbReference type="Pfam" id="PF09335">
    <property type="entry name" value="VTT_dom"/>
    <property type="match status" value="1"/>
</dbReference>
<comment type="caution">
    <text evidence="6">Lacks conserved residue(s) required for the propagation of feature annotation.</text>
</comment>
<dbReference type="PANTHER" id="PTHR12677:SF59">
    <property type="entry name" value="GOLGI APPARATUS MEMBRANE PROTEIN TVP38-RELATED"/>
    <property type="match status" value="1"/>
</dbReference>
<dbReference type="PANTHER" id="PTHR12677">
    <property type="entry name" value="GOLGI APPARATUS MEMBRANE PROTEIN TVP38-RELATED"/>
    <property type="match status" value="1"/>
</dbReference>
<reference evidence="8 9" key="1">
    <citation type="submission" date="2017-09" db="EMBL/GenBank/DDBJ databases">
        <title>Depth-based differentiation of microbial function through sediment-hosted aquifers and enrichment of novel symbionts in the deep terrestrial subsurface.</title>
        <authorList>
            <person name="Probst A.J."/>
            <person name="Ladd B."/>
            <person name="Jarett J.K."/>
            <person name="Geller-Mcgrath D.E."/>
            <person name="Sieber C.M."/>
            <person name="Emerson J.B."/>
            <person name="Anantharaman K."/>
            <person name="Thomas B.C."/>
            <person name="Malmstrom R."/>
            <person name="Stieglmeier M."/>
            <person name="Klingl A."/>
            <person name="Woyke T."/>
            <person name="Ryan C.M."/>
            <person name="Banfield J.F."/>
        </authorList>
    </citation>
    <scope>NUCLEOTIDE SEQUENCE [LARGE SCALE GENOMIC DNA]</scope>
    <source>
        <strain evidence="8">CG10_big_fil_rev_8_21_14_0_10_34_34</strain>
    </source>
</reference>
<feature type="transmembrane region" description="Helical" evidence="6">
    <location>
        <begin position="161"/>
        <end position="182"/>
    </location>
</feature>
<name>A0A2H0R1W9_9BACT</name>
<keyword evidence="5 6" id="KW-0472">Membrane</keyword>
<evidence type="ECO:0000256" key="3">
    <source>
        <dbReference type="ARBA" id="ARBA00022692"/>
    </source>
</evidence>
<comment type="caution">
    <text evidence="8">The sequence shown here is derived from an EMBL/GenBank/DDBJ whole genome shotgun (WGS) entry which is preliminary data.</text>
</comment>
<dbReference type="InterPro" id="IPR032816">
    <property type="entry name" value="VTT_dom"/>
</dbReference>
<proteinExistence type="inferred from homology"/>
<sequence>MKKNRNSLLEIIWFVVILSLFIFSLKMIRNGDLPQIVSSFGILAPVILVGLKASTLIIAPLGGSPLYFLAGAMFGNLQGFILCFLGDTIGSAGCFFISRKFGDKIVRKLAGDKFFVQIKKYANLLGDTKSFIKARIAVFNIPELSAYAAGLSPISFLKFMLIQMPFSIPVSFLLVFFGSQIANLSLKYFFLYPLILSFFALGGFVALYKDYESSEEFLKDEKAKEI</sequence>
<organism evidence="8 9">
    <name type="scientific">Candidatus Zambryskibacteria bacterium CG10_big_fil_rev_8_21_14_0_10_34_34</name>
    <dbReference type="NCBI Taxonomy" id="1975114"/>
    <lineage>
        <taxon>Bacteria</taxon>
        <taxon>Candidatus Zambryskiibacteriota</taxon>
    </lineage>
</organism>
<evidence type="ECO:0000256" key="1">
    <source>
        <dbReference type="ARBA" id="ARBA00004651"/>
    </source>
</evidence>
<keyword evidence="2 6" id="KW-1003">Cell membrane</keyword>
<comment type="subcellular location">
    <subcellularLocation>
        <location evidence="1 6">Cell membrane</location>
        <topology evidence="1 6">Multi-pass membrane protein</topology>
    </subcellularLocation>
</comment>
<feature type="transmembrane region" description="Helical" evidence="6">
    <location>
        <begin position="188"/>
        <end position="208"/>
    </location>
</feature>
<dbReference type="EMBL" id="PCXM01000032">
    <property type="protein sequence ID" value="PIR40034.1"/>
    <property type="molecule type" value="Genomic_DNA"/>
</dbReference>
<evidence type="ECO:0000256" key="5">
    <source>
        <dbReference type="ARBA" id="ARBA00023136"/>
    </source>
</evidence>
<evidence type="ECO:0000256" key="4">
    <source>
        <dbReference type="ARBA" id="ARBA00022989"/>
    </source>
</evidence>
<evidence type="ECO:0000256" key="2">
    <source>
        <dbReference type="ARBA" id="ARBA00022475"/>
    </source>
</evidence>
<evidence type="ECO:0000313" key="8">
    <source>
        <dbReference type="EMBL" id="PIR40034.1"/>
    </source>
</evidence>
<dbReference type="InterPro" id="IPR015414">
    <property type="entry name" value="TMEM64"/>
</dbReference>
<keyword evidence="3 6" id="KW-0812">Transmembrane</keyword>
<dbReference type="GO" id="GO:0005886">
    <property type="term" value="C:plasma membrane"/>
    <property type="evidence" value="ECO:0007669"/>
    <property type="project" value="UniProtKB-SubCell"/>
</dbReference>
<gene>
    <name evidence="8" type="ORF">COV33_01925</name>
</gene>